<evidence type="ECO:0000256" key="5">
    <source>
        <dbReference type="ARBA" id="ARBA00022833"/>
    </source>
</evidence>
<feature type="transmembrane region" description="Helical" evidence="7">
    <location>
        <begin position="48"/>
        <end position="68"/>
    </location>
</feature>
<dbReference type="OrthoDB" id="7464992at2759"/>
<dbReference type="RefSeq" id="XP_024335633.1">
    <property type="nucleotide sequence ID" value="XM_024482175.1"/>
</dbReference>
<dbReference type="PANTHER" id="PTHR22726">
    <property type="entry name" value="METALLOENDOPEPTIDASE OMA1"/>
    <property type="match status" value="1"/>
</dbReference>
<keyword evidence="7" id="KW-0812">Transmembrane</keyword>
<evidence type="ECO:0000256" key="1">
    <source>
        <dbReference type="ARBA" id="ARBA00001947"/>
    </source>
</evidence>
<keyword evidence="6" id="KW-0482">Metalloprotease</keyword>
<evidence type="ECO:0000256" key="2">
    <source>
        <dbReference type="ARBA" id="ARBA00022670"/>
    </source>
</evidence>
<proteinExistence type="predicted"/>
<dbReference type="EMBL" id="KZ110603">
    <property type="protein sequence ID" value="OSX58839.1"/>
    <property type="molecule type" value="Genomic_DNA"/>
</dbReference>
<dbReference type="GO" id="GO:0005743">
    <property type="term" value="C:mitochondrial inner membrane"/>
    <property type="evidence" value="ECO:0007669"/>
    <property type="project" value="TreeGrafter"/>
</dbReference>
<keyword evidence="2" id="KW-0645">Protease</keyword>
<dbReference type="GeneID" id="36327125"/>
<keyword evidence="7" id="KW-0472">Membrane</keyword>
<feature type="transmembrane region" description="Helical" evidence="7">
    <location>
        <begin position="107"/>
        <end position="128"/>
    </location>
</feature>
<evidence type="ECO:0000259" key="8">
    <source>
        <dbReference type="Pfam" id="PF01435"/>
    </source>
</evidence>
<evidence type="ECO:0000313" key="9">
    <source>
        <dbReference type="EMBL" id="OSX58839.1"/>
    </source>
</evidence>
<keyword evidence="7" id="KW-1133">Transmembrane helix</keyword>
<dbReference type="GO" id="GO:0006515">
    <property type="term" value="P:protein quality control for misfolded or incompletely synthesized proteins"/>
    <property type="evidence" value="ECO:0007669"/>
    <property type="project" value="TreeGrafter"/>
</dbReference>
<dbReference type="GO" id="GO:0034982">
    <property type="term" value="P:mitochondrial protein processing"/>
    <property type="evidence" value="ECO:0007669"/>
    <property type="project" value="TreeGrafter"/>
</dbReference>
<name>A0A1X6MRC8_9APHY</name>
<evidence type="ECO:0000256" key="7">
    <source>
        <dbReference type="SAM" id="Phobius"/>
    </source>
</evidence>
<evidence type="ECO:0000256" key="6">
    <source>
        <dbReference type="ARBA" id="ARBA00023049"/>
    </source>
</evidence>
<comment type="cofactor">
    <cofactor evidence="1">
        <name>Zn(2+)</name>
        <dbReference type="ChEBI" id="CHEBI:29105"/>
    </cofactor>
</comment>
<dbReference type="GO" id="GO:0046872">
    <property type="term" value="F:metal ion binding"/>
    <property type="evidence" value="ECO:0007669"/>
    <property type="project" value="UniProtKB-KW"/>
</dbReference>
<keyword evidence="10" id="KW-1185">Reference proteome</keyword>
<dbReference type="Proteomes" id="UP000194127">
    <property type="component" value="Unassembled WGS sequence"/>
</dbReference>
<sequence length="530" mass="58981">MCYVALTARHILSTASDIAAMTRSFHVTPRRDSPYASILLSFLKTSTALQLAGTISRIALTFIPLVFLKKLKARRILQKIDVKMSNGRTDLEEKRARIVQHERRSTIAFHILLFTPIILFWLTIVASLERTPLTGRWRLILLSPEEEEDIAAQLAGAGWYRAVGEILSQRGPPRLVDPGDWRLTWVQDTLRRLEAVVPVLQHEHDLVPDWMEHGSDDGTVPCPPPAEFPLRPRPRASEYFRRVAEAACARTVHSSPHAIAGPPYSLLVVDDPEASNAFSYGFGPDGGGGIVVFSGFLDDVLSKYQPSVEELPPPPKSLWAHFFGGLFSFAPPTPIQPLPTEEQTSELAILLAHELAHLILTHHIETLSSGSIVWPGVMSIVTDLVRTLLFPVTMLFGPFINDALAGVGKASSGEVTRLSEYCTSQSQEIEADIVSARLLAHAGFDPRHAVRFWEGRQETPQNAECSLTRAEGHYEDTLESLPNRWMGETHPVNVVRVQRLKAELDRWEKVRQRALQERRRTAVASAGAPT</sequence>
<organism evidence="9 10">
    <name type="scientific">Postia placenta MAD-698-R-SB12</name>
    <dbReference type="NCBI Taxonomy" id="670580"/>
    <lineage>
        <taxon>Eukaryota</taxon>
        <taxon>Fungi</taxon>
        <taxon>Dikarya</taxon>
        <taxon>Basidiomycota</taxon>
        <taxon>Agaricomycotina</taxon>
        <taxon>Agaricomycetes</taxon>
        <taxon>Polyporales</taxon>
        <taxon>Adustoporiaceae</taxon>
        <taxon>Rhodonia</taxon>
    </lineage>
</organism>
<feature type="domain" description="Peptidase M48" evidence="8">
    <location>
        <begin position="258"/>
        <end position="502"/>
    </location>
</feature>
<gene>
    <name evidence="9" type="ORF">POSPLADRAFT_1067349</name>
</gene>
<evidence type="ECO:0000256" key="3">
    <source>
        <dbReference type="ARBA" id="ARBA00022723"/>
    </source>
</evidence>
<reference evidence="9 10" key="1">
    <citation type="submission" date="2017-04" db="EMBL/GenBank/DDBJ databases">
        <title>Genome Sequence of the Model Brown-Rot Fungus Postia placenta SB12.</title>
        <authorList>
            <consortium name="DOE Joint Genome Institute"/>
            <person name="Gaskell J."/>
            <person name="Kersten P."/>
            <person name="Larrondo L.F."/>
            <person name="Canessa P."/>
            <person name="Martinez D."/>
            <person name="Hibbett D."/>
            <person name="Schmoll M."/>
            <person name="Kubicek C.P."/>
            <person name="Martinez A.T."/>
            <person name="Yadav J."/>
            <person name="Master E."/>
            <person name="Magnuson J.K."/>
            <person name="James T."/>
            <person name="Yaver D."/>
            <person name="Berka R."/>
            <person name="Labutti K."/>
            <person name="Lipzen A."/>
            <person name="Aerts A."/>
            <person name="Barry K."/>
            <person name="Henrissat B."/>
            <person name="Blanchette R."/>
            <person name="Grigoriev I."/>
            <person name="Cullen D."/>
        </authorList>
    </citation>
    <scope>NUCLEOTIDE SEQUENCE [LARGE SCALE GENOMIC DNA]</scope>
    <source>
        <strain evidence="9 10">MAD-698-R-SB12</strain>
    </source>
</reference>
<dbReference type="AlphaFoldDB" id="A0A1X6MRC8"/>
<dbReference type="InterPro" id="IPR051156">
    <property type="entry name" value="Mito/Outer_Membr_Metalloprot"/>
</dbReference>
<evidence type="ECO:0000313" key="10">
    <source>
        <dbReference type="Proteomes" id="UP000194127"/>
    </source>
</evidence>
<evidence type="ECO:0000256" key="4">
    <source>
        <dbReference type="ARBA" id="ARBA00022801"/>
    </source>
</evidence>
<accession>A0A1X6MRC8</accession>
<keyword evidence="5" id="KW-0862">Zinc</keyword>
<protein>
    <recommendedName>
        <fullName evidence="8">Peptidase M48 domain-containing protein</fullName>
    </recommendedName>
</protein>
<dbReference type="InterPro" id="IPR001915">
    <property type="entry name" value="Peptidase_M48"/>
</dbReference>
<keyword evidence="3" id="KW-0479">Metal-binding</keyword>
<dbReference type="Pfam" id="PF01435">
    <property type="entry name" value="Peptidase_M48"/>
    <property type="match status" value="1"/>
</dbReference>
<dbReference type="GO" id="GO:0004222">
    <property type="term" value="F:metalloendopeptidase activity"/>
    <property type="evidence" value="ECO:0007669"/>
    <property type="project" value="InterPro"/>
</dbReference>
<keyword evidence="4" id="KW-0378">Hydrolase</keyword>
<dbReference type="PANTHER" id="PTHR22726:SF18">
    <property type="entry name" value="PEPTIDASE M48 DOMAIN-CONTAINING PROTEIN"/>
    <property type="match status" value="1"/>
</dbReference>
<dbReference type="STRING" id="670580.A0A1X6MRC8"/>